<name>G2YEN7_BOTF4</name>
<dbReference type="EMBL" id="FQ790324">
    <property type="protein sequence ID" value="CCD50235.1"/>
    <property type="molecule type" value="Genomic_DNA"/>
</dbReference>
<reference evidence="2" key="1">
    <citation type="journal article" date="2011" name="PLoS Genet.">
        <title>Genomic analysis of the necrotrophic fungal pathogens Sclerotinia sclerotiorum and Botrytis cinerea.</title>
        <authorList>
            <person name="Amselem J."/>
            <person name="Cuomo C.A."/>
            <person name="van Kan J.A."/>
            <person name="Viaud M."/>
            <person name="Benito E.P."/>
            <person name="Couloux A."/>
            <person name="Coutinho P.M."/>
            <person name="de Vries R.P."/>
            <person name="Dyer P.S."/>
            <person name="Fillinger S."/>
            <person name="Fournier E."/>
            <person name="Gout L."/>
            <person name="Hahn M."/>
            <person name="Kohn L."/>
            <person name="Lapalu N."/>
            <person name="Plummer K.M."/>
            <person name="Pradier J.M."/>
            <person name="Quevillon E."/>
            <person name="Sharon A."/>
            <person name="Simon A."/>
            <person name="ten Have A."/>
            <person name="Tudzynski B."/>
            <person name="Tudzynski P."/>
            <person name="Wincker P."/>
            <person name="Andrew M."/>
            <person name="Anthouard V."/>
            <person name="Beever R.E."/>
            <person name="Beffa R."/>
            <person name="Benoit I."/>
            <person name="Bouzid O."/>
            <person name="Brault B."/>
            <person name="Chen Z."/>
            <person name="Choquer M."/>
            <person name="Collemare J."/>
            <person name="Cotton P."/>
            <person name="Danchin E.G."/>
            <person name="Da Silva C."/>
            <person name="Gautier A."/>
            <person name="Giraud C."/>
            <person name="Giraud T."/>
            <person name="Gonzalez C."/>
            <person name="Grossetete S."/>
            <person name="Guldener U."/>
            <person name="Henrissat B."/>
            <person name="Howlett B.J."/>
            <person name="Kodira C."/>
            <person name="Kretschmer M."/>
            <person name="Lappartient A."/>
            <person name="Leroch M."/>
            <person name="Levis C."/>
            <person name="Mauceli E."/>
            <person name="Neuveglise C."/>
            <person name="Oeser B."/>
            <person name="Pearson M."/>
            <person name="Poulain J."/>
            <person name="Poussereau N."/>
            <person name="Quesneville H."/>
            <person name="Rascle C."/>
            <person name="Schumacher J."/>
            <person name="Segurens B."/>
            <person name="Sexton A."/>
            <person name="Silva E."/>
            <person name="Sirven C."/>
            <person name="Soanes D.M."/>
            <person name="Talbot N.J."/>
            <person name="Templeton M."/>
            <person name="Yandava C."/>
            <person name="Yarden O."/>
            <person name="Zeng Q."/>
            <person name="Rollins J.A."/>
            <person name="Lebrun M.H."/>
            <person name="Dickman M."/>
        </authorList>
    </citation>
    <scope>NUCLEOTIDE SEQUENCE [LARGE SCALE GENOMIC DNA]</scope>
    <source>
        <strain evidence="2">T4</strain>
    </source>
</reference>
<evidence type="ECO:0000313" key="1">
    <source>
        <dbReference type="EMBL" id="CCD50235.1"/>
    </source>
</evidence>
<dbReference type="Proteomes" id="UP000008177">
    <property type="component" value="Unplaced contigs"/>
</dbReference>
<organism evidence="1 2">
    <name type="scientific">Botryotinia fuckeliana (strain T4)</name>
    <name type="common">Noble rot fungus</name>
    <name type="synonym">Botrytis cinerea</name>
    <dbReference type="NCBI Taxonomy" id="999810"/>
    <lineage>
        <taxon>Eukaryota</taxon>
        <taxon>Fungi</taxon>
        <taxon>Dikarya</taxon>
        <taxon>Ascomycota</taxon>
        <taxon>Pezizomycotina</taxon>
        <taxon>Leotiomycetes</taxon>
        <taxon>Helotiales</taxon>
        <taxon>Sclerotiniaceae</taxon>
        <taxon>Botrytis</taxon>
    </lineage>
</organism>
<gene>
    <name evidence="1" type="ORF">BofuT4_uP091940.1</name>
</gene>
<sequence>MSMELSDLRTILRMDPSYREDEIYPNNLFASNPEAQVISTSTTITLNPEIDIQVLSTYTKSLLLV</sequence>
<evidence type="ECO:0000313" key="2">
    <source>
        <dbReference type="Proteomes" id="UP000008177"/>
    </source>
</evidence>
<dbReference type="AlphaFoldDB" id="G2YEN7"/>
<proteinExistence type="predicted"/>
<dbReference type="InParanoid" id="G2YEN7"/>
<dbReference type="HOGENOM" id="CLU_2849432_0_0_1"/>
<protein>
    <submittedName>
        <fullName evidence="1">Uncharacterized protein</fullName>
    </submittedName>
</protein>
<accession>G2YEN7</accession>